<keyword evidence="1" id="KW-0732">Signal</keyword>
<dbReference type="Proteomes" id="UP000830671">
    <property type="component" value="Chromosome 4"/>
</dbReference>
<name>A0A9Q8WHE4_9PEZI</name>
<dbReference type="KEGG" id="clup:CLUP02_08372"/>
<feature type="chain" id="PRO_5040443369" evidence="1">
    <location>
        <begin position="21"/>
        <end position="103"/>
    </location>
</feature>
<dbReference type="AlphaFoldDB" id="A0A9Q8WHE4"/>
<proteinExistence type="predicted"/>
<feature type="signal peptide" evidence="1">
    <location>
        <begin position="1"/>
        <end position="20"/>
    </location>
</feature>
<evidence type="ECO:0000256" key="1">
    <source>
        <dbReference type="SAM" id="SignalP"/>
    </source>
</evidence>
<keyword evidence="3" id="KW-1185">Reference proteome</keyword>
<reference evidence="2" key="1">
    <citation type="journal article" date="2021" name="Mol. Plant Microbe Interact.">
        <title>Complete Genome Sequence of the Plant-Pathogenic Fungus Colletotrichum lupini.</title>
        <authorList>
            <person name="Baroncelli R."/>
            <person name="Pensec F."/>
            <person name="Da Lio D."/>
            <person name="Boufleur T."/>
            <person name="Vicente I."/>
            <person name="Sarrocco S."/>
            <person name="Picot A."/>
            <person name="Baraldi E."/>
            <person name="Sukno S."/>
            <person name="Thon M."/>
            <person name="Le Floch G."/>
        </authorList>
    </citation>
    <scope>NUCLEOTIDE SEQUENCE</scope>
    <source>
        <strain evidence="2">IMI 504893</strain>
    </source>
</reference>
<dbReference type="GeneID" id="73342372"/>
<organism evidence="2 3">
    <name type="scientific">Colletotrichum lupini</name>
    <dbReference type="NCBI Taxonomy" id="145971"/>
    <lineage>
        <taxon>Eukaryota</taxon>
        <taxon>Fungi</taxon>
        <taxon>Dikarya</taxon>
        <taxon>Ascomycota</taxon>
        <taxon>Pezizomycotina</taxon>
        <taxon>Sordariomycetes</taxon>
        <taxon>Hypocreomycetidae</taxon>
        <taxon>Glomerellales</taxon>
        <taxon>Glomerellaceae</taxon>
        <taxon>Colletotrichum</taxon>
        <taxon>Colletotrichum acutatum species complex</taxon>
    </lineage>
</organism>
<dbReference type="EMBL" id="CP019476">
    <property type="protein sequence ID" value="UQC82882.1"/>
    <property type="molecule type" value="Genomic_DNA"/>
</dbReference>
<dbReference type="RefSeq" id="XP_049144505.1">
    <property type="nucleotide sequence ID" value="XM_049287362.1"/>
</dbReference>
<protein>
    <submittedName>
        <fullName evidence="2">Uncharacterized protein</fullName>
    </submittedName>
</protein>
<sequence length="103" mass="11364">MLGVIMLMLQFGYSIDAGRASCSESEWQCLLADGCAVGRLCVEVDPICWARSLRQQSNVKYLQMEDQHLAKRSSLIFPDEIANRDVTLGSFHGCGNKPLGILS</sequence>
<accession>A0A9Q8WHE4</accession>
<evidence type="ECO:0000313" key="3">
    <source>
        <dbReference type="Proteomes" id="UP000830671"/>
    </source>
</evidence>
<evidence type="ECO:0000313" key="2">
    <source>
        <dbReference type="EMBL" id="UQC82882.1"/>
    </source>
</evidence>
<gene>
    <name evidence="2" type="ORF">CLUP02_08372</name>
</gene>